<dbReference type="PANTHER" id="PTHR43208">
    <property type="entry name" value="ABC TRANSPORTER SUBSTRATE-BINDING PROTEIN"/>
    <property type="match status" value="1"/>
</dbReference>
<dbReference type="EMBL" id="JAFLNF010000002">
    <property type="protein sequence ID" value="MBO0344442.1"/>
    <property type="molecule type" value="Genomic_DNA"/>
</dbReference>
<keyword evidence="5" id="KW-1185">Reference proteome</keyword>
<feature type="chain" id="PRO_5036772903" evidence="2">
    <location>
        <begin position="24"/>
        <end position="354"/>
    </location>
</feature>
<reference evidence="4" key="1">
    <citation type="submission" date="2021-03" db="EMBL/GenBank/DDBJ databases">
        <title>Roseibium sp. CAU 1637 isolated from Incheon.</title>
        <authorList>
            <person name="Kim W."/>
        </authorList>
    </citation>
    <scope>NUCLEOTIDE SEQUENCE</scope>
    <source>
        <strain evidence="4">CAU 1637</strain>
    </source>
</reference>
<feature type="domain" description="ABC transporter substrate-binding protein PnrA-like" evidence="3">
    <location>
        <begin position="27"/>
        <end position="299"/>
    </location>
</feature>
<evidence type="ECO:0000256" key="1">
    <source>
        <dbReference type="ARBA" id="ARBA00022729"/>
    </source>
</evidence>
<protein>
    <submittedName>
        <fullName evidence="4">BMP family ABC transporter substrate-binding protein</fullName>
    </submittedName>
</protein>
<evidence type="ECO:0000313" key="5">
    <source>
        <dbReference type="Proteomes" id="UP000664779"/>
    </source>
</evidence>
<dbReference type="SUPFAM" id="SSF53822">
    <property type="entry name" value="Periplasmic binding protein-like I"/>
    <property type="match status" value="1"/>
</dbReference>
<name>A0A939EL50_9HYPH</name>
<dbReference type="AlphaFoldDB" id="A0A939EL50"/>
<dbReference type="GO" id="GO:0005886">
    <property type="term" value="C:plasma membrane"/>
    <property type="evidence" value="ECO:0007669"/>
    <property type="project" value="InterPro"/>
</dbReference>
<dbReference type="Pfam" id="PF02608">
    <property type="entry name" value="Bmp"/>
    <property type="match status" value="1"/>
</dbReference>
<proteinExistence type="predicted"/>
<evidence type="ECO:0000256" key="2">
    <source>
        <dbReference type="SAM" id="SignalP"/>
    </source>
</evidence>
<evidence type="ECO:0000259" key="3">
    <source>
        <dbReference type="Pfam" id="PF02608"/>
    </source>
</evidence>
<evidence type="ECO:0000313" key="4">
    <source>
        <dbReference type="EMBL" id="MBO0344442.1"/>
    </source>
</evidence>
<dbReference type="InterPro" id="IPR052910">
    <property type="entry name" value="ABC-Purine-Binding"/>
</dbReference>
<dbReference type="RefSeq" id="WP_206939238.1">
    <property type="nucleotide sequence ID" value="NZ_JAFLNF010000002.1"/>
</dbReference>
<dbReference type="Gene3D" id="3.40.50.2300">
    <property type="match status" value="2"/>
</dbReference>
<gene>
    <name evidence="4" type="ORF">J0X15_04330</name>
</gene>
<sequence>MKNLLKATAAAAVFTAMAGAAHAADVKACWVYVGPVGDFGWTYQHDQGRQAVVAEFGDKVETAFLESVPEGPDAERAIERFARDGCDIVFTTSFGYMNPTVKVAKKYPDVKFEHATGYKSADNLATYNSKFHEGRYIIGQIAGKMSKTGVAGYITSFPIPEVISGINAFMLGAQTVNPDFKVKVVWANTWFDPAKEADAAKALADQGVDIMVQHTDSTAPLQVAQERGIHGFGQASDMIAFAPKSQYTAIIDEWGPYYIERIKEVMEGTWETKQTWSGLAEGHVVMAPYTNLPDDVVAMAKETEAKISGGWEPFTGPIFNQEGEKVVEDGVTLEDGAILGMDWYVQGVDDKLSK</sequence>
<accession>A0A939EL50</accession>
<dbReference type="CDD" id="cd19963">
    <property type="entry name" value="PBP1_BMP-like"/>
    <property type="match status" value="1"/>
</dbReference>
<feature type="signal peptide" evidence="2">
    <location>
        <begin position="1"/>
        <end position="23"/>
    </location>
</feature>
<dbReference type="PANTHER" id="PTHR43208:SF1">
    <property type="entry name" value="ABC TRANSPORTER SUBSTRATE-BINDING PROTEIN"/>
    <property type="match status" value="1"/>
</dbReference>
<keyword evidence="1 2" id="KW-0732">Signal</keyword>
<dbReference type="Proteomes" id="UP000664779">
    <property type="component" value="Unassembled WGS sequence"/>
</dbReference>
<dbReference type="InterPro" id="IPR028082">
    <property type="entry name" value="Peripla_BP_I"/>
</dbReference>
<comment type="caution">
    <text evidence="4">The sequence shown here is derived from an EMBL/GenBank/DDBJ whole genome shotgun (WGS) entry which is preliminary data.</text>
</comment>
<organism evidence="4 5">
    <name type="scientific">Roseibium limicola</name>
    <dbReference type="NCBI Taxonomy" id="2816037"/>
    <lineage>
        <taxon>Bacteria</taxon>
        <taxon>Pseudomonadati</taxon>
        <taxon>Pseudomonadota</taxon>
        <taxon>Alphaproteobacteria</taxon>
        <taxon>Hyphomicrobiales</taxon>
        <taxon>Stappiaceae</taxon>
        <taxon>Roseibium</taxon>
    </lineage>
</organism>
<dbReference type="InterPro" id="IPR003760">
    <property type="entry name" value="PnrA-like"/>
</dbReference>